<dbReference type="InterPro" id="IPR036046">
    <property type="entry name" value="Acylphosphatase-like_dom_sf"/>
</dbReference>
<dbReference type="KEGG" id="senf:GJR95_23415"/>
<name>A0A6P1W0D2_9BACT</name>
<dbReference type="SUPFAM" id="SSF54975">
    <property type="entry name" value="Acylphosphatase/BLUF domain-like"/>
    <property type="match status" value="1"/>
</dbReference>
<accession>A0A6P1W0D2</accession>
<dbReference type="GO" id="GO:0009882">
    <property type="term" value="F:blue light photoreceptor activity"/>
    <property type="evidence" value="ECO:0007669"/>
    <property type="project" value="InterPro"/>
</dbReference>
<evidence type="ECO:0000259" key="1">
    <source>
        <dbReference type="PROSITE" id="PS50925"/>
    </source>
</evidence>
<protein>
    <recommendedName>
        <fullName evidence="1">BLUF domain-containing protein</fullName>
    </recommendedName>
</protein>
<dbReference type="GO" id="GO:0071949">
    <property type="term" value="F:FAD binding"/>
    <property type="evidence" value="ECO:0007669"/>
    <property type="project" value="InterPro"/>
</dbReference>
<dbReference type="Pfam" id="PF04940">
    <property type="entry name" value="BLUF"/>
    <property type="match status" value="1"/>
</dbReference>
<organism evidence="2 3">
    <name type="scientific">Spirosoma endbachense</name>
    <dbReference type="NCBI Taxonomy" id="2666025"/>
    <lineage>
        <taxon>Bacteria</taxon>
        <taxon>Pseudomonadati</taxon>
        <taxon>Bacteroidota</taxon>
        <taxon>Cytophagia</taxon>
        <taxon>Cytophagales</taxon>
        <taxon>Cytophagaceae</taxon>
        <taxon>Spirosoma</taxon>
    </lineage>
</organism>
<proteinExistence type="predicted"/>
<dbReference type="AlphaFoldDB" id="A0A6P1W0D2"/>
<gene>
    <name evidence="2" type="ORF">GJR95_23415</name>
</gene>
<dbReference type="RefSeq" id="WP_162388183.1">
    <property type="nucleotide sequence ID" value="NZ_CP045997.1"/>
</dbReference>
<dbReference type="EMBL" id="CP045997">
    <property type="protein sequence ID" value="QHV97772.1"/>
    <property type="molecule type" value="Genomic_DNA"/>
</dbReference>
<reference evidence="2 3" key="1">
    <citation type="submission" date="2019-11" db="EMBL/GenBank/DDBJ databases">
        <title>Spirosoma endbachense sp. nov., isolated from a natural salt meadow.</title>
        <authorList>
            <person name="Rojas J."/>
            <person name="Ambika Manirajan B."/>
            <person name="Ratering S."/>
            <person name="Suarez C."/>
            <person name="Geissler-Plaum R."/>
            <person name="Schnell S."/>
        </authorList>
    </citation>
    <scope>NUCLEOTIDE SEQUENCE [LARGE SCALE GENOMIC DNA]</scope>
    <source>
        <strain evidence="2 3">I-24</strain>
    </source>
</reference>
<dbReference type="InterPro" id="IPR007024">
    <property type="entry name" value="BLUF_domain"/>
</dbReference>
<dbReference type="Proteomes" id="UP000464577">
    <property type="component" value="Chromosome"/>
</dbReference>
<evidence type="ECO:0000313" key="3">
    <source>
        <dbReference type="Proteomes" id="UP000464577"/>
    </source>
</evidence>
<dbReference type="Gene3D" id="3.30.70.100">
    <property type="match status" value="1"/>
</dbReference>
<sequence>MLLQQSRHANVRTGVAGVLLYVRGSIVQVLEGEKVAVDAH</sequence>
<dbReference type="PROSITE" id="PS50925">
    <property type="entry name" value="BLUF"/>
    <property type="match status" value="1"/>
</dbReference>
<keyword evidence="3" id="KW-1185">Reference proteome</keyword>
<feature type="domain" description="BLUF" evidence="1">
    <location>
        <begin position="1"/>
        <end position="40"/>
    </location>
</feature>
<evidence type="ECO:0000313" key="2">
    <source>
        <dbReference type="EMBL" id="QHV97772.1"/>
    </source>
</evidence>